<reference evidence="2" key="1">
    <citation type="submission" date="2016-10" db="EMBL/GenBank/DDBJ databases">
        <authorList>
            <person name="Varghese N."/>
            <person name="Submissions S."/>
        </authorList>
    </citation>
    <scope>NUCLEOTIDE SEQUENCE [LARGE SCALE GENOMIC DNA]</scope>
    <source>
        <strain evidence="2">CGMCC 1.11012</strain>
    </source>
</reference>
<organism evidence="1 2">
    <name type="scientific">Paenibacillus typhae</name>
    <dbReference type="NCBI Taxonomy" id="1174501"/>
    <lineage>
        <taxon>Bacteria</taxon>
        <taxon>Bacillati</taxon>
        <taxon>Bacillota</taxon>
        <taxon>Bacilli</taxon>
        <taxon>Bacillales</taxon>
        <taxon>Paenibacillaceae</taxon>
        <taxon>Paenibacillus</taxon>
    </lineage>
</organism>
<evidence type="ECO:0000313" key="1">
    <source>
        <dbReference type="EMBL" id="SDK15893.1"/>
    </source>
</evidence>
<dbReference type="OrthoDB" id="3395557at2"/>
<protein>
    <submittedName>
        <fullName evidence="1">Uncharacterized protein</fullName>
    </submittedName>
</protein>
<sequence>MNQAEQLHTLARRYCMIMSRYWGRKYSRLMNAGRDRTEDGGYTVEAEELFPRYLVLDAILAEIEKSDGTEFAAEEEAHNKILAAVWNAHSLFTENKEGIFQQTAAAERQALADYLDKKAAAGIVHVSPLPYRRTLSGVERTLLWEDLRGRWGISDFWYPLTDAKPADTEAFMEDYFEEEVGFEALKAILSAHGIDRVFELREFDHSPEYQLDTEGFNPVYTINGEGYWFSAEMDWVIYASHENSITIAGEWLLTEIKQIWPGWEERRWLDWQERLQRGV</sequence>
<dbReference type="RefSeq" id="WP_090717296.1">
    <property type="nucleotide sequence ID" value="NZ_FNDX01000033.1"/>
</dbReference>
<keyword evidence="2" id="KW-1185">Reference proteome</keyword>
<proteinExistence type="predicted"/>
<accession>A0A1G8ZLJ8</accession>
<dbReference type="AlphaFoldDB" id="A0A1G8ZLJ8"/>
<name>A0A1G8ZLJ8_9BACL</name>
<evidence type="ECO:0000313" key="2">
    <source>
        <dbReference type="Proteomes" id="UP000199050"/>
    </source>
</evidence>
<gene>
    <name evidence="1" type="ORF">SAMN05216192_13329</name>
</gene>
<dbReference type="EMBL" id="FNDX01000033">
    <property type="protein sequence ID" value="SDK15893.1"/>
    <property type="molecule type" value="Genomic_DNA"/>
</dbReference>
<dbReference type="Proteomes" id="UP000199050">
    <property type="component" value="Unassembled WGS sequence"/>
</dbReference>